<dbReference type="AlphaFoldDB" id="F7YX81"/>
<dbReference type="KEGG" id="tta:Theth_1130"/>
<gene>
    <name evidence="6" type="ORF">Theth_1130</name>
</gene>
<reference evidence="6 7" key="1">
    <citation type="submission" date="2010-11" db="EMBL/GenBank/DDBJ databases">
        <title>The complete genome of Thermotoga thermarum DSM 5069.</title>
        <authorList>
            <consortium name="US DOE Joint Genome Institute (JGI-PGF)"/>
            <person name="Lucas S."/>
            <person name="Copeland A."/>
            <person name="Lapidus A."/>
            <person name="Bruce D."/>
            <person name="Goodwin L."/>
            <person name="Pitluck S."/>
            <person name="Kyrpides N."/>
            <person name="Mavromatis K."/>
            <person name="Ivanova N."/>
            <person name="Zeytun A."/>
            <person name="Brettin T."/>
            <person name="Detter J.C."/>
            <person name="Tapia R."/>
            <person name="Han C."/>
            <person name="Land M."/>
            <person name="Hauser L."/>
            <person name="Markowitz V."/>
            <person name="Cheng J.-F."/>
            <person name="Hugenholtz P."/>
            <person name="Woyke T."/>
            <person name="Wu D."/>
            <person name="Spring S."/>
            <person name="Schroeder M."/>
            <person name="Brambilla E."/>
            <person name="Klenk H.-P."/>
            <person name="Eisen J.A."/>
        </authorList>
    </citation>
    <scope>NUCLEOTIDE SEQUENCE [LARGE SCALE GENOMIC DNA]</scope>
    <source>
        <strain evidence="6 7">DSM 5069</strain>
    </source>
</reference>
<dbReference type="PANTHER" id="PTHR30146">
    <property type="entry name" value="LACI-RELATED TRANSCRIPTIONAL REPRESSOR"/>
    <property type="match status" value="1"/>
</dbReference>
<dbReference type="Gene3D" id="1.10.10.10">
    <property type="entry name" value="Winged helix-like DNA-binding domain superfamily/Winged helix DNA-binding domain"/>
    <property type="match status" value="1"/>
</dbReference>
<dbReference type="InterPro" id="IPR000524">
    <property type="entry name" value="Tscrpt_reg_HTH_GntR"/>
</dbReference>
<keyword evidence="2" id="KW-0805">Transcription regulation</keyword>
<dbReference type="EMBL" id="CP002351">
    <property type="protein sequence ID" value="AEH51206.1"/>
    <property type="molecule type" value="Genomic_DNA"/>
</dbReference>
<dbReference type="Pfam" id="PF13377">
    <property type="entry name" value="Peripla_BP_3"/>
    <property type="match status" value="1"/>
</dbReference>
<name>F7YX81_9THEM</name>
<dbReference type="GO" id="GO:0000976">
    <property type="term" value="F:transcription cis-regulatory region binding"/>
    <property type="evidence" value="ECO:0007669"/>
    <property type="project" value="TreeGrafter"/>
</dbReference>
<protein>
    <submittedName>
        <fullName evidence="6">Transcriptional regulator, GntR family</fullName>
    </submittedName>
</protein>
<dbReference type="InterPro" id="IPR033532">
    <property type="entry name" value="AraR_ligand_bind_dom"/>
</dbReference>
<dbReference type="HOGENOM" id="CLU_037628_15_0_0"/>
<feature type="domain" description="HTH gntR-type" evidence="5">
    <location>
        <begin position="2"/>
        <end position="70"/>
    </location>
</feature>
<proteinExistence type="predicted"/>
<dbReference type="eggNOG" id="COG1609">
    <property type="taxonomic scope" value="Bacteria"/>
</dbReference>
<organism evidence="6 7">
    <name type="scientific">Pseudothermotoga thermarum DSM 5069</name>
    <dbReference type="NCBI Taxonomy" id="688269"/>
    <lineage>
        <taxon>Bacteria</taxon>
        <taxon>Thermotogati</taxon>
        <taxon>Thermotogota</taxon>
        <taxon>Thermotogae</taxon>
        <taxon>Thermotogales</taxon>
        <taxon>Thermotogaceae</taxon>
        <taxon>Pseudothermotoga</taxon>
    </lineage>
</organism>
<accession>F7YX81</accession>
<keyword evidence="1" id="KW-0678">Repressor</keyword>
<evidence type="ECO:0000256" key="2">
    <source>
        <dbReference type="ARBA" id="ARBA00023015"/>
    </source>
</evidence>
<evidence type="ECO:0000256" key="4">
    <source>
        <dbReference type="ARBA" id="ARBA00023163"/>
    </source>
</evidence>
<evidence type="ECO:0000256" key="3">
    <source>
        <dbReference type="ARBA" id="ARBA00023125"/>
    </source>
</evidence>
<dbReference type="InterPro" id="IPR046335">
    <property type="entry name" value="LacI/GalR-like_sensor"/>
</dbReference>
<dbReference type="InterPro" id="IPR036390">
    <property type="entry name" value="WH_DNA-bd_sf"/>
</dbReference>
<dbReference type="SUPFAM" id="SSF46785">
    <property type="entry name" value="Winged helix' DNA-binding domain"/>
    <property type="match status" value="1"/>
</dbReference>
<dbReference type="PANTHER" id="PTHR30146:SF148">
    <property type="entry name" value="HTH-TYPE TRANSCRIPTIONAL REPRESSOR PURR-RELATED"/>
    <property type="match status" value="1"/>
</dbReference>
<dbReference type="CDD" id="cd07377">
    <property type="entry name" value="WHTH_GntR"/>
    <property type="match status" value="1"/>
</dbReference>
<evidence type="ECO:0000313" key="6">
    <source>
        <dbReference type="EMBL" id="AEH51206.1"/>
    </source>
</evidence>
<dbReference type="InterPro" id="IPR028082">
    <property type="entry name" value="Peripla_BP_I"/>
</dbReference>
<dbReference type="SUPFAM" id="SSF53822">
    <property type="entry name" value="Periplasmic binding protein-like I"/>
    <property type="match status" value="1"/>
</dbReference>
<dbReference type="RefSeq" id="WP_013932425.1">
    <property type="nucleotide sequence ID" value="NC_015707.1"/>
</dbReference>
<dbReference type="Gene3D" id="3.40.50.2300">
    <property type="match status" value="2"/>
</dbReference>
<dbReference type="SMART" id="SM00345">
    <property type="entry name" value="HTH_GNTR"/>
    <property type="match status" value="1"/>
</dbReference>
<dbReference type="GO" id="GO:0003700">
    <property type="term" value="F:DNA-binding transcription factor activity"/>
    <property type="evidence" value="ECO:0007669"/>
    <property type="project" value="InterPro"/>
</dbReference>
<sequence>MAPKHKIIERYLMDELRSGRYKPGDKLPTEKELMKKFNASRETVRKALDRLALKGMIIRKPGLGTFVSSSSTNHFVGIIVQQITSYIFPYVVLGAEDQLFRNGYKLLLGNAAEDPVKERQILTEWMELGVKGLILDPVYSATKRCNRDLVKSLAKEGVKIVTVHSNWSIEQVSSVTLNDSYGGEKAAEIFHSYGHKIVAVVYKSIHLPGLLRAQGFLRKCEELGFEKIYDKAFNVSEFTGAPMQIAYELLNLPKQIRPTAIFCYNDATALQVYMVAKRLGIRIPEDLSIIGFDDAPIGDFREILTTFAHPKEEIGRKAAEILLEMLEGKDAQNIVLTPELIERSSVSYVPNK</sequence>
<keyword evidence="3" id="KW-0238">DNA-binding</keyword>
<dbReference type="PROSITE" id="PS50949">
    <property type="entry name" value="HTH_GNTR"/>
    <property type="match status" value="1"/>
</dbReference>
<dbReference type="InterPro" id="IPR036388">
    <property type="entry name" value="WH-like_DNA-bd_sf"/>
</dbReference>
<evidence type="ECO:0000313" key="7">
    <source>
        <dbReference type="Proteomes" id="UP000006804"/>
    </source>
</evidence>
<dbReference type="CDD" id="cd01541">
    <property type="entry name" value="PBP1_AraR"/>
    <property type="match status" value="1"/>
</dbReference>
<keyword evidence="4" id="KW-0804">Transcription</keyword>
<dbReference type="PATRIC" id="fig|688269.3.peg.1162"/>
<dbReference type="PRINTS" id="PR00035">
    <property type="entry name" value="HTHGNTR"/>
</dbReference>
<evidence type="ECO:0000259" key="5">
    <source>
        <dbReference type="PROSITE" id="PS50949"/>
    </source>
</evidence>
<evidence type="ECO:0000256" key="1">
    <source>
        <dbReference type="ARBA" id="ARBA00022491"/>
    </source>
</evidence>
<dbReference type="Pfam" id="PF00392">
    <property type="entry name" value="GntR"/>
    <property type="match status" value="1"/>
</dbReference>
<dbReference type="STRING" id="688269.Theth_1130"/>
<dbReference type="Proteomes" id="UP000006804">
    <property type="component" value="Chromosome"/>
</dbReference>
<keyword evidence="7" id="KW-1185">Reference proteome</keyword>